<feature type="compositionally biased region" description="Low complexity" evidence="1">
    <location>
        <begin position="32"/>
        <end position="53"/>
    </location>
</feature>
<keyword evidence="3" id="KW-1185">Reference proteome</keyword>
<organism evidence="2 3">
    <name type="scientific">Dactylosporangium sucinum</name>
    <dbReference type="NCBI Taxonomy" id="1424081"/>
    <lineage>
        <taxon>Bacteria</taxon>
        <taxon>Bacillati</taxon>
        <taxon>Actinomycetota</taxon>
        <taxon>Actinomycetes</taxon>
        <taxon>Micromonosporales</taxon>
        <taxon>Micromonosporaceae</taxon>
        <taxon>Dactylosporangium</taxon>
    </lineage>
</organism>
<reference evidence="2" key="2">
    <citation type="submission" date="2020-09" db="EMBL/GenBank/DDBJ databases">
        <authorList>
            <person name="Sun Q."/>
            <person name="Ohkuma M."/>
        </authorList>
    </citation>
    <scope>NUCLEOTIDE SEQUENCE</scope>
    <source>
        <strain evidence="2">JCM 19831</strain>
    </source>
</reference>
<dbReference type="AlphaFoldDB" id="A0A917TBG6"/>
<dbReference type="Proteomes" id="UP000642070">
    <property type="component" value="Unassembled WGS sequence"/>
</dbReference>
<accession>A0A917TBG6</accession>
<protein>
    <recommendedName>
        <fullName evidence="4">EcsC protein family protein</fullName>
    </recommendedName>
</protein>
<feature type="compositionally biased region" description="Basic residues" evidence="1">
    <location>
        <begin position="69"/>
        <end position="85"/>
    </location>
</feature>
<dbReference type="EMBL" id="BMPI01000006">
    <property type="protein sequence ID" value="GGM16151.1"/>
    <property type="molecule type" value="Genomic_DNA"/>
</dbReference>
<proteinExistence type="predicted"/>
<evidence type="ECO:0008006" key="4">
    <source>
        <dbReference type="Google" id="ProtNLM"/>
    </source>
</evidence>
<feature type="region of interest" description="Disordered" evidence="1">
    <location>
        <begin position="1"/>
        <end position="91"/>
    </location>
</feature>
<dbReference type="Pfam" id="PF12787">
    <property type="entry name" value="EcsC"/>
    <property type="match status" value="1"/>
</dbReference>
<evidence type="ECO:0000313" key="3">
    <source>
        <dbReference type="Proteomes" id="UP000642070"/>
    </source>
</evidence>
<evidence type="ECO:0000313" key="2">
    <source>
        <dbReference type="EMBL" id="GGM16151.1"/>
    </source>
</evidence>
<dbReference type="InterPro" id="IPR024787">
    <property type="entry name" value="EcsC"/>
</dbReference>
<gene>
    <name evidence="2" type="ORF">GCM10007977_016760</name>
</gene>
<sequence length="391" mass="40134">MQASPFRAGSPPVEPEPPSRPRTVPAAFGAGPVEAPTDPAAPADPAAPTDPAAPAEPPTAPKAAPAKATVKKAAPKKAAVKKAVVKKAAPPEEVVTAEADRVQVTRAAPPAAEVPAPREATARQATKKAVKKTMAKPAVQAEQLDLLGDEPVPVEKAVKKAARKAVKTASAKKAVAEEPVVEVAPEPEQFNTGSIGVNPAYLPELLALAAVRRLGAEARRRVGWYRATYPTATSDAVARAVTREFVRRARLQGAAAGAAGAVGLVAEGAALGWLQARLVLHLAAAYGHDPLDPERAAELLVIQRVHGSVETAEAAIRAAQHVEVTRPASPGVGPARLGAPIVRAVGGGLVRAVAARLARRVVPGAGLVVGAVTAARAMELLAARAVRHYRR</sequence>
<reference evidence="2" key="1">
    <citation type="journal article" date="2014" name="Int. J. Syst. Evol. Microbiol.">
        <title>Complete genome sequence of Corynebacterium casei LMG S-19264T (=DSM 44701T), isolated from a smear-ripened cheese.</title>
        <authorList>
            <consortium name="US DOE Joint Genome Institute (JGI-PGF)"/>
            <person name="Walter F."/>
            <person name="Albersmeier A."/>
            <person name="Kalinowski J."/>
            <person name="Ruckert C."/>
        </authorList>
    </citation>
    <scope>NUCLEOTIDE SEQUENCE</scope>
    <source>
        <strain evidence="2">JCM 19831</strain>
    </source>
</reference>
<name>A0A917TBG6_9ACTN</name>
<evidence type="ECO:0000256" key="1">
    <source>
        <dbReference type="SAM" id="MobiDB-lite"/>
    </source>
</evidence>
<comment type="caution">
    <text evidence="2">The sequence shown here is derived from an EMBL/GenBank/DDBJ whole genome shotgun (WGS) entry which is preliminary data.</text>
</comment>